<gene>
    <name evidence="3" type="ORF">SNE40_010720</name>
</gene>
<protein>
    <recommendedName>
        <fullName evidence="2">Glycosyl hydrolase family 13 catalytic domain-containing protein</fullName>
    </recommendedName>
</protein>
<feature type="transmembrane region" description="Helical" evidence="1">
    <location>
        <begin position="85"/>
        <end position="109"/>
    </location>
</feature>
<keyword evidence="1" id="KW-0812">Transmembrane</keyword>
<dbReference type="AlphaFoldDB" id="A0AAN8PT45"/>
<dbReference type="InterPro" id="IPR031984">
    <property type="entry name" value="SLC3A2_N"/>
</dbReference>
<dbReference type="Pfam" id="PF16028">
    <property type="entry name" value="SLC3A2_N"/>
    <property type="match status" value="1"/>
</dbReference>
<dbReference type="Proteomes" id="UP001347796">
    <property type="component" value="Unassembled WGS sequence"/>
</dbReference>
<comment type="caution">
    <text evidence="3">The sequence shown here is derived from an EMBL/GenBank/DDBJ whole genome shotgun (WGS) entry which is preliminary data.</text>
</comment>
<dbReference type="SUPFAM" id="SSF51445">
    <property type="entry name" value="(Trans)glycosidases"/>
    <property type="match status" value="1"/>
</dbReference>
<evidence type="ECO:0000313" key="4">
    <source>
        <dbReference type="Proteomes" id="UP001347796"/>
    </source>
</evidence>
<sequence length="642" mass="72837">MSDENTNNDEKLQLKENLESADNVNAEVDLDDSKAKFINGGKGVDTADGDVRVEIASSSDTSFTGLGKDDLMKYATDPFWVRLRWILFILFWVGWVAMLAAAIVIIVLAPRCPHRPELKWYNKEVGYQVLTESFKDSNGDGVGDIKGIESRMKYFDELGVKSLWLNSIFKSDNVDGNNGVIDYMEIDPKLGTMEEFQSLTKMMFKKEMRLILDFIPNHTSRNHTWFQNSRTGVAGFEDFYIWADDDNGWKDSYGKNAWEFDTVRNKYYLHQTATEFPDLNLRNEKVLDELEKIMRFWISKGVYGFNILDAQYLTENENLTAQAADSTVETMNYKDNIEVISKWRAVLNSLSDKPGREKVLIATFPAKFSQNDTMKYFGSNDGFNVIPSRLFSELDRTCDAGCLERQIKNEVGSNDKWRGWILGNQDTARAATRFNSKLSKLMQTIQLLLPGTGYVYYGDEIGMKDGDYDASPPVDTYRKENGGTIRDRFRTPMQWDDKDFAGFSTVKPYIPLSADYDVRSVATENAHKLDSSYNNLDLFKDLVKLRQEESFLFGDLKVSVNDNVLMLNRQATGFPGYMVAVNLGTIKKAISVTGGPDAEAPSLVQLVFHSGKKVKEDEPIINVKDQLATIPPETAIVFKFIS</sequence>
<dbReference type="PANTHER" id="PTHR10357">
    <property type="entry name" value="ALPHA-AMYLASE FAMILY MEMBER"/>
    <property type="match status" value="1"/>
</dbReference>
<name>A0AAN8PT45_PATCE</name>
<accession>A0AAN8PT45</accession>
<dbReference type="PANTHER" id="PTHR10357:SF179">
    <property type="entry name" value="NEUTRAL AND BASIC AMINO ACID TRANSPORT PROTEIN RBAT"/>
    <property type="match status" value="1"/>
</dbReference>
<dbReference type="Gene3D" id="3.90.400.10">
    <property type="entry name" value="Oligo-1,6-glucosidase, Domain 2"/>
    <property type="match status" value="1"/>
</dbReference>
<keyword evidence="4" id="KW-1185">Reference proteome</keyword>
<evidence type="ECO:0000313" key="3">
    <source>
        <dbReference type="EMBL" id="KAK6183193.1"/>
    </source>
</evidence>
<feature type="domain" description="Glycosyl hydrolase family 13 catalytic" evidence="2">
    <location>
        <begin position="128"/>
        <end position="490"/>
    </location>
</feature>
<keyword evidence="1" id="KW-1133">Transmembrane helix</keyword>
<proteinExistence type="predicted"/>
<dbReference type="InterPro" id="IPR017853">
    <property type="entry name" value="GH"/>
</dbReference>
<dbReference type="Gene3D" id="3.20.20.80">
    <property type="entry name" value="Glycosidases"/>
    <property type="match status" value="1"/>
</dbReference>
<dbReference type="GO" id="GO:0005975">
    <property type="term" value="P:carbohydrate metabolic process"/>
    <property type="evidence" value="ECO:0007669"/>
    <property type="project" value="InterPro"/>
</dbReference>
<dbReference type="Pfam" id="PF00128">
    <property type="entry name" value="Alpha-amylase"/>
    <property type="match status" value="1"/>
</dbReference>
<evidence type="ECO:0000259" key="2">
    <source>
        <dbReference type="SMART" id="SM00642"/>
    </source>
</evidence>
<evidence type="ECO:0000256" key="1">
    <source>
        <dbReference type="SAM" id="Phobius"/>
    </source>
</evidence>
<dbReference type="SMART" id="SM00642">
    <property type="entry name" value="Aamy"/>
    <property type="match status" value="1"/>
</dbReference>
<dbReference type="EMBL" id="JAZGQO010000007">
    <property type="protein sequence ID" value="KAK6183193.1"/>
    <property type="molecule type" value="Genomic_DNA"/>
</dbReference>
<dbReference type="InterPro" id="IPR006047">
    <property type="entry name" value="GH13_cat_dom"/>
</dbReference>
<dbReference type="InterPro" id="IPR045857">
    <property type="entry name" value="O16G_dom_2"/>
</dbReference>
<keyword evidence="1" id="KW-0472">Membrane</keyword>
<reference evidence="3 4" key="1">
    <citation type="submission" date="2024-01" db="EMBL/GenBank/DDBJ databases">
        <title>The genome of the rayed Mediterranean limpet Patella caerulea (Linnaeus, 1758).</title>
        <authorList>
            <person name="Anh-Thu Weber A."/>
            <person name="Halstead-Nussloch G."/>
        </authorList>
    </citation>
    <scope>NUCLEOTIDE SEQUENCE [LARGE SCALE GENOMIC DNA]</scope>
    <source>
        <strain evidence="3">AATW-2023a</strain>
        <tissue evidence="3">Whole specimen</tissue>
    </source>
</reference>
<organism evidence="3 4">
    <name type="scientific">Patella caerulea</name>
    <name type="common">Rayed Mediterranean limpet</name>
    <dbReference type="NCBI Taxonomy" id="87958"/>
    <lineage>
        <taxon>Eukaryota</taxon>
        <taxon>Metazoa</taxon>
        <taxon>Spiralia</taxon>
        <taxon>Lophotrochozoa</taxon>
        <taxon>Mollusca</taxon>
        <taxon>Gastropoda</taxon>
        <taxon>Patellogastropoda</taxon>
        <taxon>Patelloidea</taxon>
        <taxon>Patellidae</taxon>
        <taxon>Patella</taxon>
    </lineage>
</organism>